<dbReference type="AlphaFoldDB" id="A0AAV7TNM0"/>
<protein>
    <submittedName>
        <fullName evidence="1">Uncharacterized protein</fullName>
    </submittedName>
</protein>
<accession>A0AAV7TNM0</accession>
<evidence type="ECO:0000313" key="1">
    <source>
        <dbReference type="EMBL" id="KAJ1177534.1"/>
    </source>
</evidence>
<comment type="caution">
    <text evidence="1">The sequence shown here is derived from an EMBL/GenBank/DDBJ whole genome shotgun (WGS) entry which is preliminary data.</text>
</comment>
<dbReference type="EMBL" id="JANPWB010000006">
    <property type="protein sequence ID" value="KAJ1177534.1"/>
    <property type="molecule type" value="Genomic_DNA"/>
</dbReference>
<sequence length="138" mass="14920">MGLAAAPFSGHNSSEAQELALVRVLQAVGLASSARRSLQLRSRRGCRQTEWSGAAAGAAAVTGSDGREEAVVSVRWQLKPRRKHPAYFIRYLSQYPPGLLTSRSAHRIPYLGRQSLTLLSSVAIKYVGAQFINLGKVS</sequence>
<gene>
    <name evidence="1" type="ORF">NDU88_002789</name>
</gene>
<evidence type="ECO:0000313" key="2">
    <source>
        <dbReference type="Proteomes" id="UP001066276"/>
    </source>
</evidence>
<organism evidence="1 2">
    <name type="scientific">Pleurodeles waltl</name>
    <name type="common">Iberian ribbed newt</name>
    <dbReference type="NCBI Taxonomy" id="8319"/>
    <lineage>
        <taxon>Eukaryota</taxon>
        <taxon>Metazoa</taxon>
        <taxon>Chordata</taxon>
        <taxon>Craniata</taxon>
        <taxon>Vertebrata</taxon>
        <taxon>Euteleostomi</taxon>
        <taxon>Amphibia</taxon>
        <taxon>Batrachia</taxon>
        <taxon>Caudata</taxon>
        <taxon>Salamandroidea</taxon>
        <taxon>Salamandridae</taxon>
        <taxon>Pleurodelinae</taxon>
        <taxon>Pleurodeles</taxon>
    </lineage>
</organism>
<dbReference type="Proteomes" id="UP001066276">
    <property type="component" value="Chromosome 3_2"/>
</dbReference>
<name>A0AAV7TNM0_PLEWA</name>
<proteinExistence type="predicted"/>
<keyword evidence="2" id="KW-1185">Reference proteome</keyword>
<reference evidence="1" key="1">
    <citation type="journal article" date="2022" name="bioRxiv">
        <title>Sequencing and chromosome-scale assembly of the giantPleurodeles waltlgenome.</title>
        <authorList>
            <person name="Brown T."/>
            <person name="Elewa A."/>
            <person name="Iarovenko S."/>
            <person name="Subramanian E."/>
            <person name="Araus A.J."/>
            <person name="Petzold A."/>
            <person name="Susuki M."/>
            <person name="Suzuki K.-i.T."/>
            <person name="Hayashi T."/>
            <person name="Toyoda A."/>
            <person name="Oliveira C."/>
            <person name="Osipova E."/>
            <person name="Leigh N.D."/>
            <person name="Simon A."/>
            <person name="Yun M.H."/>
        </authorList>
    </citation>
    <scope>NUCLEOTIDE SEQUENCE</scope>
    <source>
        <strain evidence="1">20211129_DDA</strain>
        <tissue evidence="1">Liver</tissue>
    </source>
</reference>